<dbReference type="Gene3D" id="1.10.238.10">
    <property type="entry name" value="EF-hand"/>
    <property type="match status" value="1"/>
</dbReference>
<evidence type="ECO:0000256" key="12">
    <source>
        <dbReference type="SAM" id="Phobius"/>
    </source>
</evidence>
<evidence type="ECO:0000256" key="1">
    <source>
        <dbReference type="ARBA" id="ARBA00004123"/>
    </source>
</evidence>
<dbReference type="InterPro" id="IPR013121">
    <property type="entry name" value="Fe_red_NAD-bd_6"/>
</dbReference>
<dbReference type="InterPro" id="IPR013130">
    <property type="entry name" value="Fe3_Rdtase_TM_dom"/>
</dbReference>
<dbReference type="CDD" id="cd06186">
    <property type="entry name" value="NOX_Duox_like_FAD_NADP"/>
    <property type="match status" value="1"/>
</dbReference>
<comment type="subcellular location">
    <subcellularLocation>
        <location evidence="2">Membrane</location>
        <topology evidence="2">Multi-pass membrane protein</topology>
    </subcellularLocation>
    <subcellularLocation>
        <location evidence="1">Nucleus</location>
    </subcellularLocation>
</comment>
<dbReference type="PANTHER" id="PTHR11972:SF153">
    <property type="entry name" value="SUPEROXIDE-GENERATING NADPH OXIDASE HEAVY CHAIN SUBUNIT A"/>
    <property type="match status" value="1"/>
</dbReference>
<dbReference type="InterPro" id="IPR029000">
    <property type="entry name" value="Cyclophilin-like_dom_sf"/>
</dbReference>
<evidence type="ECO:0000256" key="4">
    <source>
        <dbReference type="ARBA" id="ARBA00022692"/>
    </source>
</evidence>
<dbReference type="PROSITE" id="PS51384">
    <property type="entry name" value="FAD_FR"/>
    <property type="match status" value="1"/>
</dbReference>
<feature type="region of interest" description="Disordered" evidence="11">
    <location>
        <begin position="294"/>
        <end position="343"/>
    </location>
</feature>
<dbReference type="SFLD" id="SFLDG01169">
    <property type="entry name" value="NADPH_oxidase_subgroup_(NOX)"/>
    <property type="match status" value="1"/>
</dbReference>
<dbReference type="PROSITE" id="PS50072">
    <property type="entry name" value="CSA_PPIASE_2"/>
    <property type="match status" value="1"/>
</dbReference>
<dbReference type="Pfam" id="PF00160">
    <property type="entry name" value="Pro_isomerase"/>
    <property type="match status" value="1"/>
</dbReference>
<dbReference type="Gene3D" id="3.40.50.80">
    <property type="entry name" value="Nucleotide-binding domain of ferredoxin-NADP reductase (FNR) module"/>
    <property type="match status" value="1"/>
</dbReference>
<dbReference type="FunFam" id="2.40.100.10:FF:000007">
    <property type="entry name" value="Peptidyl-prolyl cis-trans isomerase CWC27 homolog"/>
    <property type="match status" value="1"/>
</dbReference>
<dbReference type="SUPFAM" id="SSF47473">
    <property type="entry name" value="EF-hand"/>
    <property type="match status" value="1"/>
</dbReference>
<dbReference type="Pfam" id="PF08022">
    <property type="entry name" value="FAD_binding_8"/>
    <property type="match status" value="1"/>
</dbReference>
<feature type="compositionally biased region" description="Low complexity" evidence="11">
    <location>
        <begin position="663"/>
        <end position="672"/>
    </location>
</feature>
<evidence type="ECO:0000259" key="13">
    <source>
        <dbReference type="PROSITE" id="PS50072"/>
    </source>
</evidence>
<feature type="domain" description="PPIase cyclophilin-type" evidence="13">
    <location>
        <begin position="18"/>
        <end position="167"/>
    </location>
</feature>
<dbReference type="GO" id="GO:0006457">
    <property type="term" value="P:protein folding"/>
    <property type="evidence" value="ECO:0007669"/>
    <property type="project" value="InterPro"/>
</dbReference>
<accession>A0AAD5Q986</accession>
<feature type="compositionally biased region" description="Basic and acidic residues" evidence="11">
    <location>
        <begin position="428"/>
        <end position="437"/>
    </location>
</feature>
<dbReference type="CDD" id="cd01925">
    <property type="entry name" value="cyclophilin_CeCYP16-like"/>
    <property type="match status" value="1"/>
</dbReference>
<comment type="caution">
    <text evidence="15">The sequence shown here is derived from an EMBL/GenBank/DDBJ whole genome shotgun (WGS) entry which is preliminary data.</text>
</comment>
<keyword evidence="5" id="KW-0274">FAD</keyword>
<evidence type="ECO:0000256" key="7">
    <source>
        <dbReference type="ARBA" id="ARBA00022989"/>
    </source>
</evidence>
<dbReference type="GO" id="GO:0005634">
    <property type="term" value="C:nucleus"/>
    <property type="evidence" value="ECO:0007669"/>
    <property type="project" value="UniProtKB-SubCell"/>
</dbReference>
<dbReference type="PROSITE" id="PS00170">
    <property type="entry name" value="CSA_PPIASE_1"/>
    <property type="match status" value="1"/>
</dbReference>
<keyword evidence="9 12" id="KW-0472">Membrane</keyword>
<dbReference type="SUPFAM" id="SSF63380">
    <property type="entry name" value="Riboflavin synthase domain-like"/>
    <property type="match status" value="1"/>
</dbReference>
<feature type="domain" description="FAD-binding FR-type" evidence="14">
    <location>
        <begin position="1155"/>
        <end position="1293"/>
    </location>
</feature>
<evidence type="ECO:0000313" key="16">
    <source>
        <dbReference type="Proteomes" id="UP001209570"/>
    </source>
</evidence>
<keyword evidence="7 12" id="KW-1133">Transmembrane helix</keyword>
<dbReference type="GO" id="GO:0005886">
    <property type="term" value="C:plasma membrane"/>
    <property type="evidence" value="ECO:0007669"/>
    <property type="project" value="TreeGrafter"/>
</dbReference>
<dbReference type="InterPro" id="IPR017927">
    <property type="entry name" value="FAD-bd_FR_type"/>
</dbReference>
<dbReference type="InterPro" id="IPR050369">
    <property type="entry name" value="RBOH/FRE"/>
</dbReference>
<evidence type="ECO:0000256" key="3">
    <source>
        <dbReference type="ARBA" id="ARBA00022630"/>
    </source>
</evidence>
<feature type="transmembrane region" description="Helical" evidence="12">
    <location>
        <begin position="1120"/>
        <end position="1143"/>
    </location>
</feature>
<dbReference type="Pfam" id="PF01794">
    <property type="entry name" value="Ferric_reduct"/>
    <property type="match status" value="1"/>
</dbReference>
<evidence type="ECO:0000256" key="5">
    <source>
        <dbReference type="ARBA" id="ARBA00022827"/>
    </source>
</evidence>
<dbReference type="InterPro" id="IPR039261">
    <property type="entry name" value="FNR_nucleotide-bd"/>
</dbReference>
<sequence>MSNIYITEPGTEGKVLLHTSFGDIDVELWPQQAPKACRNFVQLCLEGYYDNTIFHRIIKDFMVQGGDPTGTGSGGESIYGEPFVDEFHTRLKFNHRGILAMANENKPNSNHSQFFFTLDACEFLNRKHTIFGKITGNTIFNLLSVNDVETDDRDRPLHPPRLLSTEVLWNPFDDIVPRELKPRGAGATDKEAKKRKDRKATKDLKLLSFGDEEAAFEEDTAKETKKKKAKMLSSHDLLEDKKLKAEVDATIAEKLAAVSSDPSAAASASPRAAAAAKKENARLRLKAAVAAAAAKREGRDEAVPPSSEAATVGRDEADNASNDASSAKDKKRKHAPVTDARDEYTRLREELKRSKQAVPLLLGDKARELENARAQHDMLTPLQQQRLKYLERKRATSRTSRQQDTLKKLGLFQSKLATAKQLAASSDAPEKETDTDAYHGQVLEQDDGGDEEDDGKDLSWMTAQLKFKKHIDDQFRNNVGPTPDDYLLIDTRDAKQSTAARADRDRPRERTDADLADFRLLLYDSHRGPVGAFRETSCQVSRLTEYVHGDSHRTVARQLVWRNDMRFATVAPHATGQPQHSTRAPGCARCRIETPAARSTRLDSLDSLEASTWARARDHASPASCTFPLSATMTRRDDVYLSPGGSQAWASSSGVTFEDDASAPRARQPASAVTSHAGRERESCAAPDAVFASVPDSLLSLSGEDGGSIGSSHNYISFFSSPAASPPAPLSNMDLHDLHQLRDHLVKASLVEPAPAVAAGKPSFVMAKAAARPSHFVDLHTSRSTGVGHLGLPRLSSPVLRTARGKGDAMPLPRESVVVLIDAVRQSALPGDDKTRFLFELFDVDNRGVLTREGVASFIDAMLTNNKVRIFADMNVADIVDRLFAQSANPHKMTYHEFHAAFGGAFESSPAAATGGSNGPARGSVHLRRANAASEPKKSCCERMLKQYRQHDSEVHWLLVYVLLMVAAFIAKARLIPYDPAVGYCARIAKGFAQICMVDTLFLLFPMCRSFVQLLRQHAWISSRLPVDQNIEFHKICGIAMLIASLGHSVAWVCIVYYARTVPIEIWAESRFYHLNFVREEELSQLIQHTPIWSGVLMLLIAMVAAPMTHPKFRRGNFNLFWLTHLSFVGFLLLILVHGLAMWVQPPQAYFWVLPPCLLYFVEKRYRVRNMFGGRTSILRVELHKDTTAIFLRKPKNFRFLPGMYLYVNIPIISQFEWHPFTISSAPEDEFLSVHIRKAGDWTGALYALMGQINERHKSNLSVQNTTDTSVSEHLSPYPSIFIDGPMGAPSQEYFRHRTVMFIGAGIGVTPFASILRSIVHQWEAFRCPCCHAVTIPKTFRLQKIYFYWITREQEALTWFSETMNQLAELDTGNRLEIHNYFSPLKDENVIAPLRALQTFIHDTDGQDIISGLATKQVTHFGRPDWKKELDRVAHQTFGRQVDVAQQLLEGATGAHGEEAERMALDRKEDEDVGVYFCGPKPMGNAIHDECTSFNQNKQRRFATVEFDFHSENF</sequence>
<dbReference type="PRINTS" id="PR00153">
    <property type="entry name" value="CSAPPISMRASE"/>
</dbReference>
<evidence type="ECO:0000256" key="11">
    <source>
        <dbReference type="SAM" id="MobiDB-lite"/>
    </source>
</evidence>
<protein>
    <submittedName>
        <fullName evidence="15">Uncharacterized protein</fullName>
    </submittedName>
</protein>
<evidence type="ECO:0000256" key="2">
    <source>
        <dbReference type="ARBA" id="ARBA00004141"/>
    </source>
</evidence>
<name>A0AAD5Q986_PYTIN</name>
<dbReference type="InterPro" id="IPR020892">
    <property type="entry name" value="Cyclophilin-type_PPIase_CS"/>
</dbReference>
<evidence type="ECO:0000256" key="10">
    <source>
        <dbReference type="ARBA" id="ARBA00023242"/>
    </source>
</evidence>
<feature type="region of interest" description="Disordered" evidence="11">
    <location>
        <begin position="422"/>
        <end position="456"/>
    </location>
</feature>
<organism evidence="15 16">
    <name type="scientific">Pythium insidiosum</name>
    <name type="common">Pythiosis disease agent</name>
    <dbReference type="NCBI Taxonomy" id="114742"/>
    <lineage>
        <taxon>Eukaryota</taxon>
        <taxon>Sar</taxon>
        <taxon>Stramenopiles</taxon>
        <taxon>Oomycota</taxon>
        <taxon>Peronosporomycetes</taxon>
        <taxon>Pythiales</taxon>
        <taxon>Pythiaceae</taxon>
        <taxon>Pythium</taxon>
    </lineage>
</organism>
<dbReference type="Gene3D" id="2.40.100.10">
    <property type="entry name" value="Cyclophilin-like"/>
    <property type="match status" value="1"/>
</dbReference>
<dbReference type="InterPro" id="IPR017938">
    <property type="entry name" value="Riboflavin_synthase-like_b-brl"/>
</dbReference>
<dbReference type="InterPro" id="IPR002130">
    <property type="entry name" value="Cyclophilin-type_PPIase_dom"/>
</dbReference>
<gene>
    <name evidence="15" type="ORF">P43SY_000372</name>
</gene>
<evidence type="ECO:0000256" key="8">
    <source>
        <dbReference type="ARBA" id="ARBA00023002"/>
    </source>
</evidence>
<keyword evidence="16" id="KW-1185">Reference proteome</keyword>
<feature type="transmembrane region" description="Helical" evidence="12">
    <location>
        <begin position="1091"/>
        <end position="1108"/>
    </location>
</feature>
<dbReference type="Gene3D" id="2.40.30.10">
    <property type="entry name" value="Translation factors"/>
    <property type="match status" value="1"/>
</dbReference>
<keyword evidence="8" id="KW-0560">Oxidoreductase</keyword>
<keyword evidence="6" id="KW-0521">NADP</keyword>
<feature type="compositionally biased region" description="Acidic residues" evidence="11">
    <location>
        <begin position="444"/>
        <end position="455"/>
    </location>
</feature>
<dbReference type="SUPFAM" id="SSF50891">
    <property type="entry name" value="Cyclophilin-like"/>
    <property type="match status" value="1"/>
</dbReference>
<keyword evidence="3" id="KW-0285">Flavoprotein</keyword>
<feature type="transmembrane region" description="Helical" evidence="12">
    <location>
        <begin position="1036"/>
        <end position="1059"/>
    </location>
</feature>
<dbReference type="SUPFAM" id="SSF52343">
    <property type="entry name" value="Ferredoxin reductase-like, C-terminal NADP-linked domain"/>
    <property type="match status" value="1"/>
</dbReference>
<reference evidence="15" key="1">
    <citation type="submission" date="2021-12" db="EMBL/GenBank/DDBJ databases">
        <title>Prjna785345.</title>
        <authorList>
            <person name="Rujirawat T."/>
            <person name="Krajaejun T."/>
        </authorList>
    </citation>
    <scope>NUCLEOTIDE SEQUENCE</scope>
    <source>
        <strain evidence="15">Pi057C3</strain>
    </source>
</reference>
<dbReference type="GO" id="GO:0016491">
    <property type="term" value="F:oxidoreductase activity"/>
    <property type="evidence" value="ECO:0007669"/>
    <property type="project" value="UniProtKB-KW"/>
</dbReference>
<dbReference type="Pfam" id="PF08030">
    <property type="entry name" value="NAD_binding_6"/>
    <property type="match status" value="1"/>
</dbReference>
<feature type="transmembrane region" description="Helical" evidence="12">
    <location>
        <begin position="955"/>
        <end position="971"/>
    </location>
</feature>
<dbReference type="InterPro" id="IPR011992">
    <property type="entry name" value="EF-hand-dom_pair"/>
</dbReference>
<dbReference type="SFLD" id="SFLDG01168">
    <property type="entry name" value="Ferric_reductase_subgroup_(FRE"/>
    <property type="match status" value="1"/>
</dbReference>
<evidence type="ECO:0000259" key="14">
    <source>
        <dbReference type="PROSITE" id="PS51384"/>
    </source>
</evidence>
<dbReference type="InterPro" id="IPR013112">
    <property type="entry name" value="FAD-bd_8"/>
</dbReference>
<evidence type="ECO:0000313" key="15">
    <source>
        <dbReference type="EMBL" id="KAJ0406188.1"/>
    </source>
</evidence>
<dbReference type="Proteomes" id="UP001209570">
    <property type="component" value="Unassembled WGS sequence"/>
</dbReference>
<dbReference type="GO" id="GO:0003755">
    <property type="term" value="F:peptidyl-prolyl cis-trans isomerase activity"/>
    <property type="evidence" value="ECO:0007669"/>
    <property type="project" value="InterPro"/>
</dbReference>
<feature type="region of interest" description="Disordered" evidence="11">
    <location>
        <begin position="660"/>
        <end position="681"/>
    </location>
</feature>
<dbReference type="SFLD" id="SFLDS00052">
    <property type="entry name" value="Ferric_Reductase_Domain"/>
    <property type="match status" value="1"/>
</dbReference>
<keyword evidence="4 12" id="KW-0812">Transmembrane</keyword>
<evidence type="ECO:0000256" key="6">
    <source>
        <dbReference type="ARBA" id="ARBA00022857"/>
    </source>
</evidence>
<evidence type="ECO:0000256" key="9">
    <source>
        <dbReference type="ARBA" id="ARBA00023136"/>
    </source>
</evidence>
<dbReference type="PANTHER" id="PTHR11972">
    <property type="entry name" value="NADPH OXIDASE"/>
    <property type="match status" value="1"/>
</dbReference>
<proteinExistence type="predicted"/>
<keyword evidence="10" id="KW-0539">Nucleus</keyword>
<dbReference type="EMBL" id="JAKCXM010000035">
    <property type="protein sequence ID" value="KAJ0406188.1"/>
    <property type="molecule type" value="Genomic_DNA"/>
</dbReference>